<dbReference type="InterPro" id="IPR018030">
    <property type="entry name" value="Fimbrial_membr_usher_CS"/>
</dbReference>
<name>A0A495RDU1_9GAMM</name>
<keyword evidence="6 10" id="KW-0732">Signal</keyword>
<keyword evidence="14" id="KW-1185">Reference proteome</keyword>
<dbReference type="InterPro" id="IPR042186">
    <property type="entry name" value="FimD_plug_dom"/>
</dbReference>
<protein>
    <submittedName>
        <fullName evidence="13">Outer membrane usher protein FimD/PapC</fullName>
    </submittedName>
</protein>
<dbReference type="SUPFAM" id="SSF141729">
    <property type="entry name" value="FimD N-terminal domain-like"/>
    <property type="match status" value="1"/>
</dbReference>
<proteinExistence type="inferred from homology"/>
<evidence type="ECO:0000256" key="6">
    <source>
        <dbReference type="ARBA" id="ARBA00022729"/>
    </source>
</evidence>
<dbReference type="Pfam" id="PF13953">
    <property type="entry name" value="PapC_C"/>
    <property type="match status" value="1"/>
</dbReference>
<feature type="chain" id="PRO_5019712946" evidence="10">
    <location>
        <begin position="29"/>
        <end position="834"/>
    </location>
</feature>
<reference evidence="13 14" key="1">
    <citation type="submission" date="2018-10" db="EMBL/GenBank/DDBJ databases">
        <title>Genomic Encyclopedia of Type Strains, Phase IV (KMG-IV): sequencing the most valuable type-strain genomes for metagenomic binning, comparative biology and taxonomic classification.</title>
        <authorList>
            <person name="Goeker M."/>
        </authorList>
    </citation>
    <scope>NUCLEOTIDE SEQUENCE [LARGE SCALE GENOMIC DNA]</scope>
    <source>
        <strain evidence="13 14">DSM 22228</strain>
    </source>
</reference>
<gene>
    <name evidence="13" type="ORF">DES39_1627</name>
</gene>
<comment type="subcellular location">
    <subcellularLocation>
        <location evidence="1 9">Cell outer membrane</location>
        <topology evidence="1 9">Multi-pass membrane protein</topology>
    </subcellularLocation>
</comment>
<organism evidence="13 14">
    <name type="scientific">Orbus hercynius</name>
    <dbReference type="NCBI Taxonomy" id="593135"/>
    <lineage>
        <taxon>Bacteria</taxon>
        <taxon>Pseudomonadati</taxon>
        <taxon>Pseudomonadota</taxon>
        <taxon>Gammaproteobacteria</taxon>
        <taxon>Orbales</taxon>
        <taxon>Orbaceae</taxon>
        <taxon>Orbus</taxon>
    </lineage>
</organism>
<evidence type="ECO:0000256" key="7">
    <source>
        <dbReference type="ARBA" id="ARBA00023136"/>
    </source>
</evidence>
<dbReference type="InterPro" id="IPR043142">
    <property type="entry name" value="PapC-like_C_sf"/>
</dbReference>
<dbReference type="Pfam" id="PF00577">
    <property type="entry name" value="Usher"/>
    <property type="match status" value="1"/>
</dbReference>
<evidence type="ECO:0000259" key="12">
    <source>
        <dbReference type="Pfam" id="PF13954"/>
    </source>
</evidence>
<dbReference type="PANTHER" id="PTHR30451:SF10">
    <property type="entry name" value="OUTER MEMBRANE USHER PROTEIN YFCU-RELATED"/>
    <property type="match status" value="1"/>
</dbReference>
<dbReference type="Proteomes" id="UP000278542">
    <property type="component" value="Unassembled WGS sequence"/>
</dbReference>
<dbReference type="GO" id="GO:0015473">
    <property type="term" value="F:fimbrial usher porin activity"/>
    <property type="evidence" value="ECO:0007669"/>
    <property type="project" value="InterPro"/>
</dbReference>
<comment type="caution">
    <text evidence="13">The sequence shown here is derived from an EMBL/GenBank/DDBJ whole genome shotgun (WGS) entry which is preliminary data.</text>
</comment>
<comment type="similarity">
    <text evidence="2 9">Belongs to the fimbrial export usher family.</text>
</comment>
<evidence type="ECO:0000313" key="14">
    <source>
        <dbReference type="Proteomes" id="UP000278542"/>
    </source>
</evidence>
<dbReference type="Pfam" id="PF13954">
    <property type="entry name" value="PapC_N"/>
    <property type="match status" value="1"/>
</dbReference>
<dbReference type="AlphaFoldDB" id="A0A495RDU1"/>
<dbReference type="Gene3D" id="2.60.40.2070">
    <property type="match status" value="1"/>
</dbReference>
<dbReference type="InterPro" id="IPR000015">
    <property type="entry name" value="Fimb_usher"/>
</dbReference>
<evidence type="ECO:0000256" key="3">
    <source>
        <dbReference type="ARBA" id="ARBA00022448"/>
    </source>
</evidence>
<dbReference type="InterPro" id="IPR025885">
    <property type="entry name" value="PapC_N"/>
</dbReference>
<feature type="signal peptide" evidence="10">
    <location>
        <begin position="1"/>
        <end position="28"/>
    </location>
</feature>
<evidence type="ECO:0000256" key="1">
    <source>
        <dbReference type="ARBA" id="ARBA00004571"/>
    </source>
</evidence>
<sequence>MSSKLKKAHLVSFIALALNIVLVKASYATDFVQFNIDVLDLDDRDNIDLNQFSMPGYIMPGTYTFKVRLNNESIGNYPITYYQSSDVHNQSEPCILPDLVNKWGLKPAVFNALTWQKNHQCLVLNSLPGVEAKGDLASESLNVTIPQAYLEYRSETWEPASMWDDGISGVIFDYNITGQMNSSYKHDHKYYNINGNGVVGANLGRWRLRADWQGRSNHSWGNTSSSTSVNAFDLSRIYAYTALSAINAKLAVGENYLNSSLFDTFRYTGISLNTDLNMLPPNLRGYAPEVTGVAATNATVIISQSGRVIYQTQVPAGPFAIQDLPSGISGQLDVEVQEQNGSVQNYQVNTANIPYLTRPGQVRYSAAIGRPSDIRHRTNGELFLTGEFSWGVSSGWSVFGGSINSENYDALALGVGRDLDRFGAVSVDFTQSFACLPMESMRTGGSLRLNYSKRFDEYNSQIQFAGYRFTQRNFISMADYLAASSNHEDINSSKELYTVSLNKTFGDGQMSVYFNYDHQTYWNASNSDRYSIMASKYFDFGAIKQVSTSLSAYRQVYNKHNNDGLFLSFSIPLSSSSYLGYSLSATRDETINQANYYNTIDNKTSYQLSAGHSNQGATASGYITHQADSAQIIANASYINNEYVSFGIGLKGGLTVTADGADLHRVSRMGGTRLLVDTDKVAGIPVKGNGPEVRSNRWGKAVLADINSYYKNKIKIDLNRLPDDAEVTDSVQQLTLTDGAIGYRKFIVLSGQKRMINLQSSDGGLLPFGAQIVNRNGQETGIIDDNSLAYISGIKPNEQMFIKWSGKAQCSIEFPAELSDDSEQLTLTCEAIAE</sequence>
<feature type="domain" description="PapC-like C-terminal" evidence="11">
    <location>
        <begin position="755"/>
        <end position="814"/>
    </location>
</feature>
<evidence type="ECO:0000256" key="10">
    <source>
        <dbReference type="SAM" id="SignalP"/>
    </source>
</evidence>
<evidence type="ECO:0000256" key="4">
    <source>
        <dbReference type="ARBA" id="ARBA00022452"/>
    </source>
</evidence>
<dbReference type="InterPro" id="IPR037224">
    <property type="entry name" value="PapC_N_sf"/>
</dbReference>
<dbReference type="GO" id="GO:0009297">
    <property type="term" value="P:pilus assembly"/>
    <property type="evidence" value="ECO:0007669"/>
    <property type="project" value="InterPro"/>
</dbReference>
<evidence type="ECO:0000313" key="13">
    <source>
        <dbReference type="EMBL" id="RKS85118.1"/>
    </source>
</evidence>
<keyword evidence="7 9" id="KW-0472">Membrane</keyword>
<evidence type="ECO:0000256" key="9">
    <source>
        <dbReference type="RuleBase" id="RU003884"/>
    </source>
</evidence>
<dbReference type="PROSITE" id="PS01151">
    <property type="entry name" value="FIMBRIAL_USHER"/>
    <property type="match status" value="1"/>
</dbReference>
<keyword evidence="3 9" id="KW-0813">Transport</keyword>
<keyword evidence="8 9" id="KW-0998">Cell outer membrane</keyword>
<feature type="domain" description="PapC N-terminal" evidence="12">
    <location>
        <begin position="33"/>
        <end position="177"/>
    </location>
</feature>
<dbReference type="PANTHER" id="PTHR30451">
    <property type="entry name" value="OUTER MEMBRANE USHER PROTEIN"/>
    <property type="match status" value="1"/>
</dbReference>
<dbReference type="InterPro" id="IPR025949">
    <property type="entry name" value="PapC-like_C"/>
</dbReference>
<dbReference type="GO" id="GO:0009279">
    <property type="term" value="C:cell outer membrane"/>
    <property type="evidence" value="ECO:0007669"/>
    <property type="project" value="UniProtKB-SubCell"/>
</dbReference>
<accession>A0A495RDU1</accession>
<dbReference type="OrthoDB" id="6554712at2"/>
<dbReference type="Gene3D" id="2.60.40.3110">
    <property type="match status" value="1"/>
</dbReference>
<evidence type="ECO:0000256" key="8">
    <source>
        <dbReference type="ARBA" id="ARBA00023237"/>
    </source>
</evidence>
<keyword evidence="9" id="KW-1029">Fimbrium biogenesis</keyword>
<keyword evidence="4" id="KW-1134">Transmembrane beta strand</keyword>
<dbReference type="Gene3D" id="2.60.40.2610">
    <property type="entry name" value="Outer membrane usher protein FimD, plug domain"/>
    <property type="match status" value="1"/>
</dbReference>
<dbReference type="RefSeq" id="WP_121145275.1">
    <property type="nucleotide sequence ID" value="NZ_RBWY01000003.1"/>
</dbReference>
<dbReference type="Gene3D" id="3.10.20.410">
    <property type="match status" value="1"/>
</dbReference>
<dbReference type="EMBL" id="RBWY01000003">
    <property type="protein sequence ID" value="RKS85118.1"/>
    <property type="molecule type" value="Genomic_DNA"/>
</dbReference>
<evidence type="ECO:0000259" key="11">
    <source>
        <dbReference type="Pfam" id="PF13953"/>
    </source>
</evidence>
<keyword evidence="5 9" id="KW-0812">Transmembrane</keyword>
<evidence type="ECO:0000256" key="2">
    <source>
        <dbReference type="ARBA" id="ARBA00008064"/>
    </source>
</evidence>
<evidence type="ECO:0000256" key="5">
    <source>
        <dbReference type="ARBA" id="ARBA00022692"/>
    </source>
</evidence>